<dbReference type="InterPro" id="IPR002539">
    <property type="entry name" value="MaoC-like_dom"/>
</dbReference>
<dbReference type="CDD" id="cd03454">
    <property type="entry name" value="YdeM"/>
    <property type="match status" value="1"/>
</dbReference>
<dbReference type="InterPro" id="IPR029069">
    <property type="entry name" value="HotDog_dom_sf"/>
</dbReference>
<dbReference type="AlphaFoldDB" id="A0A1U7EVX5"/>
<dbReference type="STRING" id="348780.NP_2256A"/>
<dbReference type="EnsemblBacteria" id="CAI49219">
    <property type="protein sequence ID" value="CAI49219"/>
    <property type="gene ID" value="NP_2256A"/>
</dbReference>
<dbReference type="SUPFAM" id="SSF54637">
    <property type="entry name" value="Thioesterase/thiol ester dehydrase-isomerase"/>
    <property type="match status" value="1"/>
</dbReference>
<reference evidence="2 3" key="1">
    <citation type="journal article" date="2005" name="Genome Res.">
        <title>Living with two extremes: conclusions from the genome sequence of Natronomonas pharaonis.</title>
        <authorList>
            <person name="Falb M."/>
            <person name="Pfeiffer F."/>
            <person name="Palm P."/>
            <person name="Rodewald K."/>
            <person name="Hickmann V."/>
            <person name="Tittor J."/>
            <person name="Oesterhelt D."/>
        </authorList>
    </citation>
    <scope>NUCLEOTIDE SEQUENCE [LARGE SCALE GENOMIC DNA]</scope>
    <source>
        <strain evidence="3">ATCC 35678 / DSM 2160 / CIP 103997 / JCM 8858 / NBRC 14720 / NCIMB 2260 / Gabara</strain>
    </source>
</reference>
<evidence type="ECO:0000259" key="1">
    <source>
        <dbReference type="Pfam" id="PF01575"/>
    </source>
</evidence>
<dbReference type="EMBL" id="CR936257">
    <property type="protein sequence ID" value="CAI49219.1"/>
    <property type="molecule type" value="Genomic_DNA"/>
</dbReference>
<dbReference type="Gene3D" id="3.10.129.10">
    <property type="entry name" value="Hotdog Thioesterase"/>
    <property type="match status" value="1"/>
</dbReference>
<sequence length="151" mass="17441">MARYFEDVEVGEMYELDGRYEITEDEITEFAEKYDPQPFHLDQEAAEESIFGSLAASGWHTASACMRLFVDEFLDAETSMGARGIDNLRWKQPVYPGDEIRIEVEIVDKRPSESRPGMGHIKTRLRGYNQDDEEVIEWTALGMTRRRNPDA</sequence>
<dbReference type="HOGENOM" id="CLU_094876_1_0_2"/>
<dbReference type="Proteomes" id="UP000002698">
    <property type="component" value="Chromosome"/>
</dbReference>
<feature type="domain" description="MaoC-like" evidence="1">
    <location>
        <begin position="10"/>
        <end position="113"/>
    </location>
</feature>
<keyword evidence="3" id="KW-1185">Reference proteome</keyword>
<proteinExistence type="predicted"/>
<accession>A0A1U7EVX5</accession>
<dbReference type="Pfam" id="PF01575">
    <property type="entry name" value="MaoC_dehydratas"/>
    <property type="match status" value="1"/>
</dbReference>
<dbReference type="KEGG" id="nph:NP_2256A"/>
<name>A0A1U7EVX5_NATPD</name>
<gene>
    <name evidence="2" type="primary">maoC3</name>
    <name evidence="2" type="ordered locus">NP_2256A</name>
</gene>
<dbReference type="OrthoDB" id="225748at2157"/>
<dbReference type="PANTHER" id="PTHR43664">
    <property type="entry name" value="MONOAMINE OXIDASE-RELATED"/>
    <property type="match status" value="1"/>
</dbReference>
<dbReference type="InterPro" id="IPR052342">
    <property type="entry name" value="MCH/BMMD"/>
</dbReference>
<protein>
    <submittedName>
        <fullName evidence="2">MaoC domain protein</fullName>
    </submittedName>
</protein>
<evidence type="ECO:0000313" key="2">
    <source>
        <dbReference type="EMBL" id="CAI49219.1"/>
    </source>
</evidence>
<dbReference type="RefSeq" id="WP_011322846.1">
    <property type="nucleotide sequence ID" value="NC_007426.1"/>
</dbReference>
<dbReference type="PANTHER" id="PTHR43664:SF1">
    <property type="entry name" value="BETA-METHYLMALYL-COA DEHYDRATASE"/>
    <property type="match status" value="1"/>
</dbReference>
<organism evidence="2 3">
    <name type="scientific">Natronomonas pharaonis (strain ATCC 35678 / DSM 2160 / CIP 103997 / JCM 8858 / NBRC 14720 / NCIMB 2260 / Gabara)</name>
    <name type="common">Halobacterium pharaonis</name>
    <dbReference type="NCBI Taxonomy" id="348780"/>
    <lineage>
        <taxon>Archaea</taxon>
        <taxon>Methanobacteriati</taxon>
        <taxon>Methanobacteriota</taxon>
        <taxon>Stenosarchaea group</taxon>
        <taxon>Halobacteria</taxon>
        <taxon>Halobacteriales</taxon>
        <taxon>Natronomonadaceae</taxon>
        <taxon>Natronomonas</taxon>
    </lineage>
</organism>
<dbReference type="GeneID" id="3702688"/>
<evidence type="ECO:0000313" key="3">
    <source>
        <dbReference type="Proteomes" id="UP000002698"/>
    </source>
</evidence>
<dbReference type="eggNOG" id="arCOG00776">
    <property type="taxonomic scope" value="Archaea"/>
</dbReference>